<comment type="subcellular location">
    <subcellularLocation>
        <location evidence="2">Cell envelope</location>
    </subcellularLocation>
</comment>
<dbReference type="Proteomes" id="UP000317894">
    <property type="component" value="Unassembled WGS sequence"/>
</dbReference>
<evidence type="ECO:0000256" key="3">
    <source>
        <dbReference type="ARBA" id="ARBA00022448"/>
    </source>
</evidence>
<dbReference type="CDD" id="cd00060">
    <property type="entry name" value="FHA"/>
    <property type="match status" value="1"/>
</dbReference>
<keyword evidence="5" id="KW-0479">Metal-binding</keyword>
<keyword evidence="12" id="KW-1185">Reference proteome</keyword>
<dbReference type="Gene3D" id="2.60.200.20">
    <property type="match status" value="1"/>
</dbReference>
<feature type="domain" description="FHA" evidence="10">
    <location>
        <begin position="28"/>
        <end position="82"/>
    </location>
</feature>
<keyword evidence="3" id="KW-0813">Transport</keyword>
<dbReference type="SUPFAM" id="SSF48695">
    <property type="entry name" value="Multiheme cytochromes"/>
    <property type="match status" value="1"/>
</dbReference>
<evidence type="ECO:0000256" key="7">
    <source>
        <dbReference type="ARBA" id="ARBA00022982"/>
    </source>
</evidence>
<evidence type="ECO:0000256" key="4">
    <source>
        <dbReference type="ARBA" id="ARBA00022617"/>
    </source>
</evidence>
<dbReference type="PANTHER" id="PTHR35038">
    <property type="entry name" value="DISSIMILATORY SULFITE REDUCTASE SIRA"/>
    <property type="match status" value="1"/>
</dbReference>
<feature type="transmembrane region" description="Helical" evidence="9">
    <location>
        <begin position="143"/>
        <end position="161"/>
    </location>
</feature>
<comment type="caution">
    <text evidence="11">The sequence shown here is derived from an EMBL/GenBank/DDBJ whole genome shotgun (WGS) entry which is preliminary data.</text>
</comment>
<evidence type="ECO:0000256" key="5">
    <source>
        <dbReference type="ARBA" id="ARBA00022723"/>
    </source>
</evidence>
<dbReference type="OrthoDB" id="7387371at2"/>
<sequence length="595" mass="62371">MSIILRQITRRAGGGEIARTSTLDKTEVLIGRGTDCDVQIPDLAVMLRHARLHRLASGRVALDALGGVPLNIGGRFVERGEIDPASGARVVLGSHVLTIAAGDTADDIVVTVERTDAPGDAAAARDEARTFGLDAVMPGKRPMVWLSLVAVLAVFLAWPIWASLQPRPAATPATPTVQRVNFAPDQLWTSGPLSAAHANLSNDCGACHDKAFVSVRDETCRACHDKLPDHAPLNRMQAARAAPAGLFGEAKAKLDAATHLTVGRCASCHKEHEGPDGALMVASTFCSDCHAGLKGRLNTALSNVAGFDTHPQFRATIVSTPAAKNPLLTRVSLDAKPRENSGLKFPHKLHLAADGGVARMASEQGQGARLDCADCHTPDADGVRFVGVDMEKNCASCHDLAFARDRSGVVRTLPHGRPEQVVGIMRDFYRAQGGPSTFVDRRRPGIVRTVAGGSAGARGDAAVRAVFSRGGACFDCHAVTPPSRAGALDFGIAPVSLADHYLPKGQFPHKRHTAVKCESCHAAATSSTASDVLLPGVASCRECHGKVTAGATVPATCDTCHGYHEGPATGALPVGHPLPKPVKVAAREVRRRGAA</sequence>
<dbReference type="InterPro" id="IPR029467">
    <property type="entry name" value="Cyt_c7-like"/>
</dbReference>
<dbReference type="GO" id="GO:0046872">
    <property type="term" value="F:metal ion binding"/>
    <property type="evidence" value="ECO:0007669"/>
    <property type="project" value="UniProtKB-KW"/>
</dbReference>
<gene>
    <name evidence="11" type="ORF">FMM06_14265</name>
</gene>
<dbReference type="Pfam" id="PF14537">
    <property type="entry name" value="Cytochrom_c3_2"/>
    <property type="match status" value="1"/>
</dbReference>
<evidence type="ECO:0000256" key="8">
    <source>
        <dbReference type="ARBA" id="ARBA00023004"/>
    </source>
</evidence>
<dbReference type="Gene3D" id="3.90.10.10">
    <property type="entry name" value="Cytochrome C3"/>
    <property type="match status" value="3"/>
</dbReference>
<dbReference type="GO" id="GO:0030313">
    <property type="term" value="C:cell envelope"/>
    <property type="evidence" value="ECO:0007669"/>
    <property type="project" value="UniProtKB-SubCell"/>
</dbReference>
<proteinExistence type="predicted"/>
<name>A0A552U9D8_9SPHN</name>
<evidence type="ECO:0000313" key="11">
    <source>
        <dbReference type="EMBL" id="TRW14836.1"/>
    </source>
</evidence>
<evidence type="ECO:0000313" key="12">
    <source>
        <dbReference type="Proteomes" id="UP000317894"/>
    </source>
</evidence>
<dbReference type="InterPro" id="IPR008984">
    <property type="entry name" value="SMAD_FHA_dom_sf"/>
</dbReference>
<dbReference type="InterPro" id="IPR051829">
    <property type="entry name" value="Multiheme_Cytochr_ET"/>
</dbReference>
<evidence type="ECO:0000256" key="1">
    <source>
        <dbReference type="ARBA" id="ARBA00001926"/>
    </source>
</evidence>
<dbReference type="InterPro" id="IPR000253">
    <property type="entry name" value="FHA_dom"/>
</dbReference>
<dbReference type="CDD" id="cd08168">
    <property type="entry name" value="Cytochrom_C3"/>
    <property type="match status" value="2"/>
</dbReference>
<keyword evidence="9" id="KW-0812">Transmembrane</keyword>
<dbReference type="PROSITE" id="PS50006">
    <property type="entry name" value="FHA_DOMAIN"/>
    <property type="match status" value="1"/>
</dbReference>
<accession>A0A552U9D8</accession>
<comment type="cofactor">
    <cofactor evidence="1">
        <name>heme c</name>
        <dbReference type="ChEBI" id="CHEBI:61717"/>
    </cofactor>
</comment>
<dbReference type="InterPro" id="IPR012286">
    <property type="entry name" value="Tetrahaem_cytochrome"/>
</dbReference>
<protein>
    <submittedName>
        <fullName evidence="11">Cytochrome C</fullName>
    </submittedName>
</protein>
<keyword evidence="6" id="KW-0732">Signal</keyword>
<keyword evidence="7" id="KW-0249">Electron transport</keyword>
<keyword evidence="9" id="KW-1133">Transmembrane helix</keyword>
<keyword evidence="8" id="KW-0408">Iron</keyword>
<evidence type="ECO:0000256" key="9">
    <source>
        <dbReference type="SAM" id="Phobius"/>
    </source>
</evidence>
<evidence type="ECO:0000256" key="6">
    <source>
        <dbReference type="ARBA" id="ARBA00022729"/>
    </source>
</evidence>
<dbReference type="SUPFAM" id="SSF49879">
    <property type="entry name" value="SMAD/FHA domain"/>
    <property type="match status" value="1"/>
</dbReference>
<organism evidence="11 12">
    <name type="scientific">Glacieibacterium frigidum</name>
    <dbReference type="NCBI Taxonomy" id="2593303"/>
    <lineage>
        <taxon>Bacteria</taxon>
        <taxon>Pseudomonadati</taxon>
        <taxon>Pseudomonadota</taxon>
        <taxon>Alphaproteobacteria</taxon>
        <taxon>Sphingomonadales</taxon>
        <taxon>Sphingosinicellaceae</taxon>
        <taxon>Glacieibacterium</taxon>
    </lineage>
</organism>
<keyword evidence="4" id="KW-0349">Heme</keyword>
<reference evidence="11 12" key="1">
    <citation type="submission" date="2019-07" db="EMBL/GenBank/DDBJ databases">
        <title>Novel species isolated from glacier.</title>
        <authorList>
            <person name="Liu Q."/>
            <person name="Xin Y.-H."/>
        </authorList>
    </citation>
    <scope>NUCLEOTIDE SEQUENCE [LARGE SCALE GENOMIC DNA]</scope>
    <source>
        <strain evidence="11 12">LB1R16</strain>
    </source>
</reference>
<evidence type="ECO:0000256" key="2">
    <source>
        <dbReference type="ARBA" id="ARBA00004196"/>
    </source>
</evidence>
<dbReference type="RefSeq" id="WP_144335006.1">
    <property type="nucleotide sequence ID" value="NZ_VJWA01000002.1"/>
</dbReference>
<keyword evidence="9" id="KW-0472">Membrane</keyword>
<dbReference type="EMBL" id="VJWA01000002">
    <property type="protein sequence ID" value="TRW14836.1"/>
    <property type="molecule type" value="Genomic_DNA"/>
</dbReference>
<dbReference type="Pfam" id="PF14522">
    <property type="entry name" value="Cytochrome_C7"/>
    <property type="match status" value="1"/>
</dbReference>
<evidence type="ECO:0000259" key="10">
    <source>
        <dbReference type="PROSITE" id="PS50006"/>
    </source>
</evidence>
<dbReference type="InterPro" id="IPR036280">
    <property type="entry name" value="Multihaem_cyt_sf"/>
</dbReference>
<dbReference type="AlphaFoldDB" id="A0A552U9D8"/>